<dbReference type="Pfam" id="PF02325">
    <property type="entry name" value="CCB3_YggT"/>
    <property type="match status" value="1"/>
</dbReference>
<dbReference type="InterPro" id="IPR003425">
    <property type="entry name" value="CCB3/YggT"/>
</dbReference>
<keyword evidence="3" id="KW-1185">Reference proteome</keyword>
<protein>
    <recommendedName>
        <fullName evidence="4">YggT family protein</fullName>
    </recommendedName>
</protein>
<evidence type="ECO:0000256" key="1">
    <source>
        <dbReference type="SAM" id="Phobius"/>
    </source>
</evidence>
<feature type="transmembrane region" description="Helical" evidence="1">
    <location>
        <begin position="72"/>
        <end position="95"/>
    </location>
</feature>
<organism evidence="2 3">
    <name type="scientific">Gleimia europaea ACS-120-V-Col10b</name>
    <dbReference type="NCBI Taxonomy" id="883069"/>
    <lineage>
        <taxon>Bacteria</taxon>
        <taxon>Bacillati</taxon>
        <taxon>Actinomycetota</taxon>
        <taxon>Actinomycetes</taxon>
        <taxon>Actinomycetales</taxon>
        <taxon>Actinomycetaceae</taxon>
        <taxon>Gleimia</taxon>
    </lineage>
</organism>
<gene>
    <name evidence="2" type="ORF">HMPREF9238_00045</name>
</gene>
<reference evidence="2 3" key="1">
    <citation type="submission" date="2013-05" db="EMBL/GenBank/DDBJ databases">
        <title>The Genome Sequence of Actinomyces europaeus ACS-120-V-COL10B.</title>
        <authorList>
            <consortium name="The Broad Institute Genomics Platform"/>
            <person name="Earl A."/>
            <person name="Ward D."/>
            <person name="Feldgarden M."/>
            <person name="Gevers D."/>
            <person name="Saerens B."/>
            <person name="Vaneechoutte M."/>
            <person name="Walker B."/>
            <person name="Young S."/>
            <person name="Zeng Q."/>
            <person name="Gargeya S."/>
            <person name="Fitzgerald M."/>
            <person name="Haas B."/>
            <person name="Abouelleil A."/>
            <person name="Allen A.W."/>
            <person name="Alvarado L."/>
            <person name="Arachchi H.M."/>
            <person name="Berlin A.M."/>
            <person name="Chapman S.B."/>
            <person name="Gainer-Dewar J."/>
            <person name="Goldberg J."/>
            <person name="Griggs A."/>
            <person name="Gujja S."/>
            <person name="Hansen M."/>
            <person name="Howarth C."/>
            <person name="Imamovic A."/>
            <person name="Ireland A."/>
            <person name="Larimer J."/>
            <person name="McCowan C."/>
            <person name="Murphy C."/>
            <person name="Pearson M."/>
            <person name="Poon T.W."/>
            <person name="Priest M."/>
            <person name="Roberts A."/>
            <person name="Saif S."/>
            <person name="Shea T."/>
            <person name="Sisk P."/>
            <person name="Sykes S."/>
            <person name="Wortman J."/>
            <person name="Nusbaum C."/>
            <person name="Birren B."/>
        </authorList>
    </citation>
    <scope>NUCLEOTIDE SEQUENCE [LARGE SCALE GENOMIC DNA]</scope>
    <source>
        <strain evidence="2 3">ACS-120-V-Col10b</strain>
    </source>
</reference>
<dbReference type="RefSeq" id="WP_016443420.1">
    <property type="nucleotide sequence ID" value="NZ_KE150266.1"/>
</dbReference>
<accession>A0A9W5RD79</accession>
<dbReference type="Proteomes" id="UP000014387">
    <property type="component" value="Unassembled WGS sequence"/>
</dbReference>
<dbReference type="EMBL" id="AGWN01000001">
    <property type="protein sequence ID" value="EPD30308.1"/>
    <property type="molecule type" value="Genomic_DNA"/>
</dbReference>
<feature type="transmembrane region" description="Helical" evidence="1">
    <location>
        <begin position="6"/>
        <end position="24"/>
    </location>
</feature>
<proteinExistence type="predicted"/>
<keyword evidence="1" id="KW-0472">Membrane</keyword>
<dbReference type="OrthoDB" id="3216131at2"/>
<dbReference type="GO" id="GO:0016020">
    <property type="term" value="C:membrane"/>
    <property type="evidence" value="ECO:0007669"/>
    <property type="project" value="InterPro"/>
</dbReference>
<evidence type="ECO:0008006" key="4">
    <source>
        <dbReference type="Google" id="ProtNLM"/>
    </source>
</evidence>
<feature type="transmembrane region" description="Helical" evidence="1">
    <location>
        <begin position="36"/>
        <end position="52"/>
    </location>
</feature>
<keyword evidence="1" id="KW-0812">Transmembrane</keyword>
<name>A0A9W5RD79_9ACTO</name>
<comment type="caution">
    <text evidence="2">The sequence shown here is derived from an EMBL/GenBank/DDBJ whole genome shotgun (WGS) entry which is preliminary data.</text>
</comment>
<keyword evidence="1" id="KW-1133">Transmembrane helix</keyword>
<evidence type="ECO:0000313" key="3">
    <source>
        <dbReference type="Proteomes" id="UP000014387"/>
    </source>
</evidence>
<evidence type="ECO:0000313" key="2">
    <source>
        <dbReference type="EMBL" id="EPD30308.1"/>
    </source>
</evidence>
<sequence length="96" mass="11002">MSWYIGQAISLLVSIYTLVLLIRLVFDWVQFFSPQWQPRGVLLVLLNVIYALTDPPLRFLRRYIPPLRLGEISLDVGFVVLFAGVVVLGEIARLLM</sequence>
<dbReference type="AlphaFoldDB" id="A0A9W5RD79"/>